<evidence type="ECO:0000256" key="2">
    <source>
        <dbReference type="ARBA" id="ARBA00023172"/>
    </source>
</evidence>
<dbReference type="InterPro" id="IPR011010">
    <property type="entry name" value="DNA_brk_join_enz"/>
</dbReference>
<dbReference type="PANTHER" id="PTHR34605">
    <property type="entry name" value="PHAGE_INTEGRASE DOMAIN-CONTAINING PROTEIN"/>
    <property type="match status" value="1"/>
</dbReference>
<dbReference type="InterPro" id="IPR010998">
    <property type="entry name" value="Integrase_recombinase_N"/>
</dbReference>
<dbReference type="Pfam" id="PF00589">
    <property type="entry name" value="Phage_integrase"/>
    <property type="match status" value="1"/>
</dbReference>
<sequence>MMEEPITPQPTLPAMIALLDATMTRIEGAYAPSSIRAYRADFAEFARFCVVRGWLALPALPEHLAAFVDSLTAGGVRSSASIRRAVSGICTVHKLNRLPLPGQDPEVAIAMKRMHRTLGRAAKQAQGIRADLLERLLAGTEADILGLRDRALLQVAYDTLSRRSELVALRIEDIRRHDKPGEPKMTIFLRRSKTDPEGHGRWLHVTDRTAMAVEGWLTALGETEGFLFRGLLRNYIPTAELGVGQINRIFKRMARQANIDDALISRITSHSCRVGAAQDLVSDGASLPQLMNRGRWGKSDTVMRYVEQVGFVA</sequence>
<reference evidence="5" key="1">
    <citation type="submission" date="2020-01" db="EMBL/GenBank/DDBJ databases">
        <title>Phosphoaccumulans saitamaens gen. nov., sp. nov., a polyphosphate accumulating bacterium isolated from surface river water.</title>
        <authorList>
            <person name="Watanabe K."/>
            <person name="Suda W."/>
        </authorList>
    </citation>
    <scope>NUCLEOTIDE SEQUENCE [LARGE SCALE GENOMIC DNA]</scope>
    <source>
        <strain evidence="5">ICHIAU1</strain>
    </source>
</reference>
<dbReference type="InterPro" id="IPR052925">
    <property type="entry name" value="Phage_Integrase-like_Recomb"/>
</dbReference>
<accession>A0A7R6R4Y4</accession>
<dbReference type="InterPro" id="IPR013762">
    <property type="entry name" value="Integrase-like_cat_sf"/>
</dbReference>
<dbReference type="PANTHER" id="PTHR34605:SF4">
    <property type="entry name" value="DNA ADENINE METHYLTRANSFERASE"/>
    <property type="match status" value="1"/>
</dbReference>
<dbReference type="GO" id="GO:0015074">
    <property type="term" value="P:DNA integration"/>
    <property type="evidence" value="ECO:0007669"/>
    <property type="project" value="InterPro"/>
</dbReference>
<dbReference type="SUPFAM" id="SSF47823">
    <property type="entry name" value="lambda integrase-like, N-terminal domain"/>
    <property type="match status" value="1"/>
</dbReference>
<dbReference type="Proteomes" id="UP000463961">
    <property type="component" value="Chromosome"/>
</dbReference>
<evidence type="ECO:0000313" key="4">
    <source>
        <dbReference type="EMBL" id="BBU68029.1"/>
    </source>
</evidence>
<protein>
    <recommendedName>
        <fullName evidence="3">Tyr recombinase domain-containing protein</fullName>
    </recommendedName>
</protein>
<dbReference type="GO" id="GO:0003677">
    <property type="term" value="F:DNA binding"/>
    <property type="evidence" value="ECO:0007669"/>
    <property type="project" value="UniProtKB-KW"/>
</dbReference>
<dbReference type="InterPro" id="IPR002104">
    <property type="entry name" value="Integrase_catalytic"/>
</dbReference>
<evidence type="ECO:0000313" key="5">
    <source>
        <dbReference type="Proteomes" id="UP000463961"/>
    </source>
</evidence>
<proteinExistence type="predicted"/>
<dbReference type="PROSITE" id="PS51898">
    <property type="entry name" value="TYR_RECOMBINASE"/>
    <property type="match status" value="1"/>
</dbReference>
<evidence type="ECO:0000259" key="3">
    <source>
        <dbReference type="PROSITE" id="PS51898"/>
    </source>
</evidence>
<dbReference type="EMBL" id="AP022345">
    <property type="protein sequence ID" value="BBU68029.1"/>
    <property type="molecule type" value="Genomic_DNA"/>
</dbReference>
<dbReference type="GO" id="GO:0006310">
    <property type="term" value="P:DNA recombination"/>
    <property type="evidence" value="ECO:0007669"/>
    <property type="project" value="UniProtKB-KW"/>
</dbReference>
<feature type="domain" description="Tyr recombinase" evidence="3">
    <location>
        <begin position="123"/>
        <end position="313"/>
    </location>
</feature>
<dbReference type="Gene3D" id="1.10.443.10">
    <property type="entry name" value="Intergrase catalytic core"/>
    <property type="match status" value="1"/>
</dbReference>
<organism evidence="4 5">
    <name type="scientific">Fluviibacter phosphoraccumulans</name>
    <dbReference type="NCBI Taxonomy" id="1751046"/>
    <lineage>
        <taxon>Bacteria</taxon>
        <taxon>Pseudomonadati</taxon>
        <taxon>Pseudomonadota</taxon>
        <taxon>Betaproteobacteria</taxon>
        <taxon>Rhodocyclales</taxon>
        <taxon>Fluviibacteraceae</taxon>
        <taxon>Fluviibacter</taxon>
    </lineage>
</organism>
<keyword evidence="5" id="KW-1185">Reference proteome</keyword>
<name>A0A7R6R4Y4_9RHOO</name>
<keyword evidence="2" id="KW-0233">DNA recombination</keyword>
<dbReference type="Gene3D" id="1.10.150.130">
    <property type="match status" value="1"/>
</dbReference>
<dbReference type="SUPFAM" id="SSF56349">
    <property type="entry name" value="DNA breaking-rejoining enzymes"/>
    <property type="match status" value="1"/>
</dbReference>
<evidence type="ECO:0000256" key="1">
    <source>
        <dbReference type="ARBA" id="ARBA00023125"/>
    </source>
</evidence>
<keyword evidence="1" id="KW-0238">DNA-binding</keyword>
<dbReference type="AlphaFoldDB" id="A0A7R6R4Y4"/>
<gene>
    <name evidence="4" type="ORF">ICHIAU1_03120</name>
</gene>